<proteinExistence type="predicted"/>
<dbReference type="Proteomes" id="UP000035681">
    <property type="component" value="Unplaced"/>
</dbReference>
<evidence type="ECO:0000313" key="2">
    <source>
        <dbReference type="Proteomes" id="UP000035681"/>
    </source>
</evidence>
<feature type="compositionally biased region" description="Basic and acidic residues" evidence="1">
    <location>
        <begin position="29"/>
        <end position="43"/>
    </location>
</feature>
<evidence type="ECO:0000313" key="4">
    <source>
        <dbReference type="WBParaSite" id="TCONS_00006984.p1"/>
    </source>
</evidence>
<keyword evidence="2" id="KW-1185">Reference proteome</keyword>
<feature type="region of interest" description="Disordered" evidence="1">
    <location>
        <begin position="1"/>
        <end position="43"/>
    </location>
</feature>
<reference evidence="3" key="1">
    <citation type="submission" date="2015-08" db="UniProtKB">
        <authorList>
            <consortium name="WormBaseParasite"/>
        </authorList>
    </citation>
    <scope>IDENTIFICATION</scope>
</reference>
<dbReference type="WBParaSite" id="TCONS_00006984.p1">
    <property type="protein sequence ID" value="TCONS_00006984.p1"/>
    <property type="gene ID" value="XLOC_005064"/>
</dbReference>
<dbReference type="AlphaFoldDB" id="A0A0K0EDZ5"/>
<sequence>MSKNQEKIDNDNKSVKKNENEADNEESEKEQNDNEKKVKEGDKKTKLLTAQEEYFKTKKTIYEKLRLSELGWRLHENCQYSKSKLRKLFYAGDDNALDYKFCLEFNGSDPWAAYEDGAGTGTKINDI</sequence>
<dbReference type="WBParaSite" id="SSTP_0000770900.1">
    <property type="protein sequence ID" value="SSTP_0000770900.1"/>
    <property type="gene ID" value="SSTP_0000770900"/>
</dbReference>
<feature type="compositionally biased region" description="Basic and acidic residues" evidence="1">
    <location>
        <begin position="1"/>
        <end position="20"/>
    </location>
</feature>
<evidence type="ECO:0000313" key="3">
    <source>
        <dbReference type="WBParaSite" id="SSTP_0000770900.1"/>
    </source>
</evidence>
<organism evidence="3">
    <name type="scientific">Strongyloides stercoralis</name>
    <name type="common">Threadworm</name>
    <dbReference type="NCBI Taxonomy" id="6248"/>
    <lineage>
        <taxon>Eukaryota</taxon>
        <taxon>Metazoa</taxon>
        <taxon>Ecdysozoa</taxon>
        <taxon>Nematoda</taxon>
        <taxon>Chromadorea</taxon>
        <taxon>Rhabditida</taxon>
        <taxon>Tylenchina</taxon>
        <taxon>Panagrolaimomorpha</taxon>
        <taxon>Strongyloidoidea</taxon>
        <taxon>Strongyloididae</taxon>
        <taxon>Strongyloides</taxon>
    </lineage>
</organism>
<protein>
    <submittedName>
        <fullName evidence="3 4">Uncharacterized protein</fullName>
    </submittedName>
</protein>
<evidence type="ECO:0000256" key="1">
    <source>
        <dbReference type="SAM" id="MobiDB-lite"/>
    </source>
</evidence>
<name>A0A0K0EDZ5_STRER</name>
<accession>A0A0K0EDZ5</accession>